<feature type="coiled-coil region" evidence="1">
    <location>
        <begin position="510"/>
        <end position="610"/>
    </location>
</feature>
<organism evidence="5 6">
    <name type="scientific">Coccomyxa subellipsoidea</name>
    <dbReference type="NCBI Taxonomy" id="248742"/>
    <lineage>
        <taxon>Eukaryota</taxon>
        <taxon>Viridiplantae</taxon>
        <taxon>Chlorophyta</taxon>
        <taxon>core chlorophytes</taxon>
        <taxon>Trebouxiophyceae</taxon>
        <taxon>Trebouxiophyceae incertae sedis</taxon>
        <taxon>Coccomyxaceae</taxon>
        <taxon>Coccomyxa</taxon>
    </lineage>
</organism>
<reference evidence="5 6" key="1">
    <citation type="journal article" date="2024" name="Nat. Commun.">
        <title>Phylogenomics reveals the evolutionary origins of lichenization in chlorophyte algae.</title>
        <authorList>
            <person name="Puginier C."/>
            <person name="Libourel C."/>
            <person name="Otte J."/>
            <person name="Skaloud P."/>
            <person name="Haon M."/>
            <person name="Grisel S."/>
            <person name="Petersen M."/>
            <person name="Berrin J.G."/>
            <person name="Delaux P.M."/>
            <person name="Dal Grande F."/>
            <person name="Keller J."/>
        </authorList>
    </citation>
    <scope>NUCLEOTIDE SEQUENCE [LARGE SCALE GENOMIC DNA]</scope>
    <source>
        <strain evidence="5 6">SAG 216-7</strain>
    </source>
</reference>
<evidence type="ECO:0000256" key="3">
    <source>
        <dbReference type="SAM" id="Phobius"/>
    </source>
</evidence>
<dbReference type="SUPFAM" id="SSF52540">
    <property type="entry name" value="P-loop containing nucleoside triphosphate hydrolases"/>
    <property type="match status" value="1"/>
</dbReference>
<dbReference type="InterPro" id="IPR036361">
    <property type="entry name" value="SAP_dom_sf"/>
</dbReference>
<gene>
    <name evidence="5" type="ORF">WJX75_007722</name>
</gene>
<proteinExistence type="predicted"/>
<dbReference type="InterPro" id="IPR027417">
    <property type="entry name" value="P-loop_NTPase"/>
</dbReference>
<dbReference type="Proteomes" id="UP001491310">
    <property type="component" value="Unassembled WGS sequence"/>
</dbReference>
<dbReference type="EMBL" id="JALJOT010000001">
    <property type="protein sequence ID" value="KAK9918874.1"/>
    <property type="molecule type" value="Genomic_DNA"/>
</dbReference>
<dbReference type="SMART" id="SM00513">
    <property type="entry name" value="SAP"/>
    <property type="match status" value="1"/>
</dbReference>
<accession>A0ABR2Z647</accession>
<dbReference type="Gene3D" id="1.10.720.30">
    <property type="entry name" value="SAP domain"/>
    <property type="match status" value="1"/>
</dbReference>
<dbReference type="InterPro" id="IPR003034">
    <property type="entry name" value="SAP_dom"/>
</dbReference>
<dbReference type="CDD" id="cd12083">
    <property type="entry name" value="DD_cGKI"/>
    <property type="match status" value="1"/>
</dbReference>
<keyword evidence="6" id="KW-1185">Reference proteome</keyword>
<dbReference type="Pfam" id="PF02037">
    <property type="entry name" value="SAP"/>
    <property type="match status" value="1"/>
</dbReference>
<name>A0ABR2Z647_9CHLO</name>
<feature type="region of interest" description="Disordered" evidence="2">
    <location>
        <begin position="1"/>
        <end position="22"/>
    </location>
</feature>
<comment type="caution">
    <text evidence="5">The sequence shown here is derived from an EMBL/GenBank/DDBJ whole genome shotgun (WGS) entry which is preliminary data.</text>
</comment>
<keyword evidence="3" id="KW-0472">Membrane</keyword>
<dbReference type="SUPFAM" id="SSF68906">
    <property type="entry name" value="SAP domain"/>
    <property type="match status" value="1"/>
</dbReference>
<sequence>MDERRGALRSRVPSQALMGRPPIPSRRLTRDWQPLIRATVVSCVIILLLTTAGLFCSVKDFREGSPIAQSTWTQTQAALTAAPWMSEARIVGRITPRALQELDHKRTAASDLHELQDPDDMADDLARINQMVEALSGGNHQVLNSARPEVKKFCMYSERNSGSNWVSSLIEANFHLEYDTAQCPHKHDLGMSVPNEFSFLPAGVLVVGVFRNAFDWAASMHRHPWHAPNHCNTSSFAEFLLREWSPGKLAGRANWLHGKPFCPRYDTNKTRMPMIYEDVGGMYAANILELRAWKASRALEICQTRKQSICVRHEDLIENTKSWLVEFQEQFRLKTKPNFPIEVVSYKGVKGREKFIPHSEYNTMLYGNAHSAYYNDDTMKILRMQLDMPLETSLGYFYTDIFRRWLPDDPEFARFQRPHAFYDLDKALSSEEVPHDVDVYNDELQAELLGRLISFEDHQVEGSSPAPTKTSLRKLPKASLQEQLKQLGLETNGNKENLVSRLLAALTVGNASENQEIASINSKVAHLEQELSVMTQRLGAADAARNSERSQLDDLTVAMTHLRAKYEEHAQLVEAAEEAALDMQQGAAELDAMREEQQALSQRIAVLQGLLQERDSEIELLRRQLSEFQVDARVGAAAIGAGGGVAVMDMAGGSWAGSSPTSWSAAQQAAPTRVAASNSGFSRAMGGDSELADVYRSGPPSANGSVPRLSALDVTKRHTAPGLLVLAGALGFSRAWRDLKRSLPKEQRINLDITTLAICGALVAIAAHN</sequence>
<feature type="domain" description="SAP" evidence="4">
    <location>
        <begin position="472"/>
        <end position="506"/>
    </location>
</feature>
<evidence type="ECO:0000259" key="4">
    <source>
        <dbReference type="PROSITE" id="PS50800"/>
    </source>
</evidence>
<evidence type="ECO:0000313" key="5">
    <source>
        <dbReference type="EMBL" id="KAK9918874.1"/>
    </source>
</evidence>
<keyword evidence="1" id="KW-0175">Coiled coil</keyword>
<keyword evidence="3" id="KW-1133">Transmembrane helix</keyword>
<protein>
    <recommendedName>
        <fullName evidence="4">SAP domain-containing protein</fullName>
    </recommendedName>
</protein>
<feature type="transmembrane region" description="Helical" evidence="3">
    <location>
        <begin position="35"/>
        <end position="55"/>
    </location>
</feature>
<evidence type="ECO:0000256" key="2">
    <source>
        <dbReference type="SAM" id="MobiDB-lite"/>
    </source>
</evidence>
<dbReference type="PROSITE" id="PS50800">
    <property type="entry name" value="SAP"/>
    <property type="match status" value="1"/>
</dbReference>
<evidence type="ECO:0000313" key="6">
    <source>
        <dbReference type="Proteomes" id="UP001491310"/>
    </source>
</evidence>
<keyword evidence="3" id="KW-0812">Transmembrane</keyword>
<evidence type="ECO:0000256" key="1">
    <source>
        <dbReference type="SAM" id="Coils"/>
    </source>
</evidence>